<dbReference type="CDD" id="cd17059">
    <property type="entry name" value="Ubl_OTU1"/>
    <property type="match status" value="1"/>
</dbReference>
<comment type="subcellular location">
    <subcellularLocation>
        <location evidence="9">Cytoplasm</location>
    </subcellularLocation>
</comment>
<dbReference type="GO" id="GO:0030968">
    <property type="term" value="P:endoplasmic reticulum unfolded protein response"/>
    <property type="evidence" value="ECO:0007669"/>
    <property type="project" value="TreeGrafter"/>
</dbReference>
<dbReference type="Pfam" id="PF21403">
    <property type="entry name" value="OTU1_UBXL"/>
    <property type="match status" value="1"/>
</dbReference>
<keyword evidence="3" id="KW-0479">Metal-binding</keyword>
<dbReference type="CDD" id="cd22745">
    <property type="entry name" value="OTU_OTU1"/>
    <property type="match status" value="1"/>
</dbReference>
<keyword evidence="4" id="KW-0863">Zinc-finger</keyword>
<dbReference type="InterPro" id="IPR003323">
    <property type="entry name" value="OTU_dom"/>
</dbReference>
<evidence type="ECO:0000256" key="3">
    <source>
        <dbReference type="ARBA" id="ARBA00022723"/>
    </source>
</evidence>
<dbReference type="InterPro" id="IPR048857">
    <property type="entry name" value="OTU1_Ubl"/>
</dbReference>
<dbReference type="VEuPathDB" id="ToxoDB:BESB_028030"/>
<evidence type="ECO:0000313" key="12">
    <source>
        <dbReference type="EMBL" id="PFH31368.1"/>
    </source>
</evidence>
<comment type="caution">
    <text evidence="12">The sequence shown here is derived from an EMBL/GenBank/DDBJ whole genome shotgun (WGS) entry which is preliminary data.</text>
</comment>
<dbReference type="InterPro" id="IPR029071">
    <property type="entry name" value="Ubiquitin-like_domsf"/>
</dbReference>
<proteinExistence type="predicted"/>
<evidence type="ECO:0000256" key="8">
    <source>
        <dbReference type="ARBA" id="ARBA00022833"/>
    </source>
</evidence>
<dbReference type="InterPro" id="IPR013087">
    <property type="entry name" value="Znf_C2H2_type"/>
</dbReference>
<comment type="function">
    <text evidence="9">Hydrolase that can remove conjugated ubiquitin from proteins and may therefore play an important regulatory role at the level of protein turnover by preventing degradation.</text>
</comment>
<feature type="compositionally biased region" description="Polar residues" evidence="10">
    <location>
        <begin position="141"/>
        <end position="154"/>
    </location>
</feature>
<dbReference type="KEGG" id="bbes:BESB_028030"/>
<gene>
    <name evidence="12" type="ORF">BESB_028030</name>
</gene>
<evidence type="ECO:0000259" key="11">
    <source>
        <dbReference type="PROSITE" id="PS50802"/>
    </source>
</evidence>
<dbReference type="InterPro" id="IPR057766">
    <property type="entry name" value="Znf-C2H2_OTU1-like_C"/>
</dbReference>
<dbReference type="GO" id="GO:0005829">
    <property type="term" value="C:cytosol"/>
    <property type="evidence" value="ECO:0007669"/>
    <property type="project" value="TreeGrafter"/>
</dbReference>
<dbReference type="PANTHER" id="PTHR13312:SF0">
    <property type="entry name" value="UBIQUITIN THIOESTERASE OTU1"/>
    <property type="match status" value="1"/>
</dbReference>
<name>A0A2A9LY35_BESBE</name>
<feature type="compositionally biased region" description="Basic and acidic residues" evidence="10">
    <location>
        <begin position="78"/>
        <end position="92"/>
    </location>
</feature>
<dbReference type="EC" id="3.4.19.12" evidence="9"/>
<dbReference type="InterPro" id="IPR038765">
    <property type="entry name" value="Papain-like_cys_pep_sf"/>
</dbReference>
<sequence>MEVIVRCSNTRHRVTLPIEATVEDLLLRVRDLTGLSPSRQILKIGYPPQPVALGEESESRSLADAGVKSKDLIIVEERKEGMPLPAGRRDLSSVRAASPPPSERSHEPQQRSDAASAGGDQRTRLLRNGEPSLREQRDRANSTADGWNSAFSSGVRTPDCSASAALVQAPRPPASLSASTASATPLSPPPLSASRLAASAEAGGGTPGIAPPAHETQNGARAGGDFGEAAKSGVASAAFVGEAFRCVVPSDNSCLFTCLSMLAARDKSPQDLRNLVAAAIESDPESFSDAILERPRAAYIQWITTRTSWGGYVELAILAQELRHEVVVLDIETMRKDVYGDRRSGRRVYLLYDGVHYDAVLAKPVAGVLGASIRDVREDERRTGGAFFSIDSREPESLFCYHVFAPDDVQTEAKVVALAAELHKQRSFVSMKQMSFHCLVCGAGIRSQEEMREHARETGHGNFGEARR</sequence>
<evidence type="ECO:0000256" key="6">
    <source>
        <dbReference type="ARBA" id="ARBA00022801"/>
    </source>
</evidence>
<keyword evidence="9" id="KW-0963">Cytoplasm</keyword>
<evidence type="ECO:0000256" key="4">
    <source>
        <dbReference type="ARBA" id="ARBA00022771"/>
    </source>
</evidence>
<protein>
    <recommendedName>
        <fullName evidence="9">Ubiquitin thioesterase OTU</fullName>
        <ecNumber evidence="9">3.4.19.12</ecNumber>
    </recommendedName>
</protein>
<evidence type="ECO:0000256" key="7">
    <source>
        <dbReference type="ARBA" id="ARBA00022807"/>
    </source>
</evidence>
<comment type="catalytic activity">
    <reaction evidence="1 9">
        <text>Thiol-dependent hydrolysis of ester, thioester, amide, peptide and isopeptide bonds formed by the C-terminal Gly of ubiquitin (a 76-residue protein attached to proteins as an intracellular targeting signal).</text>
        <dbReference type="EC" id="3.4.19.12"/>
    </reaction>
</comment>
<keyword evidence="2 12" id="KW-0645">Protease</keyword>
<keyword evidence="5 9" id="KW-0833">Ubl conjugation pathway</keyword>
<dbReference type="GO" id="GO:0036503">
    <property type="term" value="P:ERAD pathway"/>
    <property type="evidence" value="ECO:0007669"/>
    <property type="project" value="TreeGrafter"/>
</dbReference>
<dbReference type="Gene3D" id="3.90.70.80">
    <property type="match status" value="1"/>
</dbReference>
<dbReference type="EMBL" id="NWUJ01000015">
    <property type="protein sequence ID" value="PFH31368.1"/>
    <property type="molecule type" value="Genomic_DNA"/>
</dbReference>
<evidence type="ECO:0000256" key="9">
    <source>
        <dbReference type="RuleBase" id="RU367104"/>
    </source>
</evidence>
<dbReference type="Gene3D" id="3.10.20.90">
    <property type="entry name" value="Phosphatidylinositol 3-kinase Catalytic Subunit, Chain A, domain 1"/>
    <property type="match status" value="1"/>
</dbReference>
<keyword evidence="8" id="KW-0862">Zinc</keyword>
<evidence type="ECO:0000256" key="5">
    <source>
        <dbReference type="ARBA" id="ARBA00022786"/>
    </source>
</evidence>
<dbReference type="GO" id="GO:0005634">
    <property type="term" value="C:nucleus"/>
    <property type="evidence" value="ECO:0007669"/>
    <property type="project" value="TreeGrafter"/>
</dbReference>
<dbReference type="Pfam" id="PF24560">
    <property type="entry name" value="zf-C2H2_OTU1_C"/>
    <property type="match status" value="1"/>
</dbReference>
<dbReference type="PANTHER" id="PTHR13312">
    <property type="entry name" value="HIV-INDUCED PROTEIN-7-LIKE PROTEASE"/>
    <property type="match status" value="1"/>
</dbReference>
<dbReference type="Pfam" id="PF02338">
    <property type="entry name" value="OTU"/>
    <property type="match status" value="1"/>
</dbReference>
<dbReference type="PROSITE" id="PS50802">
    <property type="entry name" value="OTU"/>
    <property type="match status" value="1"/>
</dbReference>
<dbReference type="GO" id="GO:0004843">
    <property type="term" value="F:cysteine-type deubiquitinase activity"/>
    <property type="evidence" value="ECO:0007669"/>
    <property type="project" value="UniProtKB-UniRule"/>
</dbReference>
<keyword evidence="6 9" id="KW-0378">Hydrolase</keyword>
<feature type="domain" description="OTU" evidence="11">
    <location>
        <begin position="243"/>
        <end position="363"/>
    </location>
</feature>
<dbReference type="STRING" id="94643.A0A2A9LY35"/>
<feature type="compositionally biased region" description="Low complexity" evidence="10">
    <location>
        <begin position="192"/>
        <end position="201"/>
    </location>
</feature>
<dbReference type="GO" id="GO:0016579">
    <property type="term" value="P:protein deubiquitination"/>
    <property type="evidence" value="ECO:0007669"/>
    <property type="project" value="TreeGrafter"/>
</dbReference>
<keyword evidence="7 9" id="KW-0788">Thiol protease</keyword>
<keyword evidence="13" id="KW-1185">Reference proteome</keyword>
<dbReference type="OrthoDB" id="330738at2759"/>
<evidence type="ECO:0000256" key="2">
    <source>
        <dbReference type="ARBA" id="ARBA00022670"/>
    </source>
</evidence>
<evidence type="ECO:0000256" key="10">
    <source>
        <dbReference type="SAM" id="MobiDB-lite"/>
    </source>
</evidence>
<dbReference type="Proteomes" id="UP000224006">
    <property type="component" value="Unassembled WGS sequence"/>
</dbReference>
<feature type="region of interest" description="Disordered" evidence="10">
    <location>
        <begin position="78"/>
        <end position="154"/>
    </location>
</feature>
<dbReference type="GO" id="GO:0008270">
    <property type="term" value="F:zinc ion binding"/>
    <property type="evidence" value="ECO:0007669"/>
    <property type="project" value="UniProtKB-KW"/>
</dbReference>
<evidence type="ECO:0000256" key="1">
    <source>
        <dbReference type="ARBA" id="ARBA00000707"/>
    </source>
</evidence>
<dbReference type="AlphaFoldDB" id="A0A2A9LY35"/>
<reference evidence="12 13" key="1">
    <citation type="submission" date="2017-09" db="EMBL/GenBank/DDBJ databases">
        <title>Genome sequencing of Besnoitia besnoiti strain Bb-Ger1.</title>
        <authorList>
            <person name="Schares G."/>
            <person name="Venepally P."/>
            <person name="Lorenzi H.A."/>
        </authorList>
    </citation>
    <scope>NUCLEOTIDE SEQUENCE [LARGE SCALE GENOMIC DNA]</scope>
    <source>
        <strain evidence="12 13">Bb-Ger1</strain>
    </source>
</reference>
<accession>A0A2A9LY35</accession>
<feature type="region of interest" description="Disordered" evidence="10">
    <location>
        <begin position="174"/>
        <end position="225"/>
    </location>
</feature>
<evidence type="ECO:0000313" key="13">
    <source>
        <dbReference type="Proteomes" id="UP000224006"/>
    </source>
</evidence>
<feature type="compositionally biased region" description="Low complexity" evidence="10">
    <location>
        <begin position="174"/>
        <end position="185"/>
    </location>
</feature>
<dbReference type="RefSeq" id="XP_029215377.1">
    <property type="nucleotide sequence ID" value="XM_029361477.1"/>
</dbReference>
<dbReference type="SUPFAM" id="SSF54236">
    <property type="entry name" value="Ubiquitin-like"/>
    <property type="match status" value="1"/>
</dbReference>
<organism evidence="12 13">
    <name type="scientific">Besnoitia besnoiti</name>
    <name type="common">Apicomplexan protozoan</name>
    <dbReference type="NCBI Taxonomy" id="94643"/>
    <lineage>
        <taxon>Eukaryota</taxon>
        <taxon>Sar</taxon>
        <taxon>Alveolata</taxon>
        <taxon>Apicomplexa</taxon>
        <taxon>Conoidasida</taxon>
        <taxon>Coccidia</taxon>
        <taxon>Eucoccidiorida</taxon>
        <taxon>Eimeriorina</taxon>
        <taxon>Sarcocystidae</taxon>
        <taxon>Besnoitia</taxon>
    </lineage>
</organism>
<dbReference type="GeneID" id="40307855"/>
<dbReference type="SUPFAM" id="SSF54001">
    <property type="entry name" value="Cysteine proteinases"/>
    <property type="match status" value="1"/>
</dbReference>
<dbReference type="PROSITE" id="PS00028">
    <property type="entry name" value="ZINC_FINGER_C2H2_1"/>
    <property type="match status" value="1"/>
</dbReference>